<feature type="compositionally biased region" description="Polar residues" evidence="1">
    <location>
        <begin position="778"/>
        <end position="787"/>
    </location>
</feature>
<proteinExistence type="predicted"/>
<dbReference type="EMBL" id="CABFNS010000924">
    <property type="protein sequence ID" value="VUC36001.1"/>
    <property type="molecule type" value="Genomic_DNA"/>
</dbReference>
<dbReference type="Proteomes" id="UP000766486">
    <property type="component" value="Unassembled WGS sequence"/>
</dbReference>
<comment type="caution">
    <text evidence="2">The sequence shown here is derived from an EMBL/GenBank/DDBJ whole genome shotgun (WGS) entry which is preliminary data.</text>
</comment>
<evidence type="ECO:0000256" key="1">
    <source>
        <dbReference type="SAM" id="MobiDB-lite"/>
    </source>
</evidence>
<name>A0ABY6UXI6_BIOOC</name>
<evidence type="ECO:0000313" key="2">
    <source>
        <dbReference type="EMBL" id="VUC36001.1"/>
    </source>
</evidence>
<organism evidence="2 3">
    <name type="scientific">Bionectria ochroleuca</name>
    <name type="common">Gliocladium roseum</name>
    <dbReference type="NCBI Taxonomy" id="29856"/>
    <lineage>
        <taxon>Eukaryota</taxon>
        <taxon>Fungi</taxon>
        <taxon>Dikarya</taxon>
        <taxon>Ascomycota</taxon>
        <taxon>Pezizomycotina</taxon>
        <taxon>Sordariomycetes</taxon>
        <taxon>Hypocreomycetidae</taxon>
        <taxon>Hypocreales</taxon>
        <taxon>Bionectriaceae</taxon>
        <taxon>Clonostachys</taxon>
    </lineage>
</organism>
<accession>A0ABY6UXI6</accession>
<feature type="region of interest" description="Disordered" evidence="1">
    <location>
        <begin position="688"/>
        <end position="759"/>
    </location>
</feature>
<protein>
    <submittedName>
        <fullName evidence="2">Uncharacterized protein</fullName>
    </submittedName>
</protein>
<reference evidence="2 3" key="1">
    <citation type="submission" date="2019-06" db="EMBL/GenBank/DDBJ databases">
        <authorList>
            <person name="Broberg M."/>
        </authorList>
    </citation>
    <scope>NUCLEOTIDE SEQUENCE [LARGE SCALE GENOMIC DNA]</scope>
</reference>
<feature type="compositionally biased region" description="Polar residues" evidence="1">
    <location>
        <begin position="702"/>
        <end position="711"/>
    </location>
</feature>
<feature type="compositionally biased region" description="Low complexity" evidence="1">
    <location>
        <begin position="788"/>
        <end position="804"/>
    </location>
</feature>
<evidence type="ECO:0000313" key="3">
    <source>
        <dbReference type="Proteomes" id="UP000766486"/>
    </source>
</evidence>
<feature type="region of interest" description="Disordered" evidence="1">
    <location>
        <begin position="778"/>
        <end position="879"/>
    </location>
</feature>
<sequence>MLAANNDQAQQFRASELRIEREPYTDRWLFRWLTCKPLVANQDGSISHYQNQGIAPPYIQIHGIREMIRKQTRDPVCDWKAKTFDCFRYLVSLDQGAQGNEPWYTMLQDALNEIKPIILITSYQKELKQAHLHSPAVPSGETNRFAHLLDPNHPLMPPLMPRQGSIAEVPHDTDNEDELMLPKFRSYPEREDGPWKLTAINKRYMEQEESWALSRRDRAAQEYRECLTVSNYGEPVMPLPKNWNGPVELSSIDEDMKQTWDTLREHQRLTEQLEKADREHPRRPLISEIRDKIVEGQRGVPWAELDLQFGVHEFVHGNDAERELRLIAKEEVSWLWYLCKPVQVDHQLPEDIEHEGSFVAFWRRIRSGLSDHYPYEQTLRASRGFLSKEEIIKKFNKGLRGPVEKWSLRQMAPDVWEDTKNRKVLESSQDDTHYGAREEYHPEQTIRWPEPPQGLGDNGEVDEWEAYKQFLRQAEDERLTAEDLNLERALRATGHSEANLEATNQEEQTRGFYCRLGYRLGHTIRILSEKYKQDMETLKSQGREEASRQSLVKALNTWKRTRAREDDTSQEGSRKRRCTSYKDIVREHVPERFQRDWDDDPTRDAEAECAQVVGEGVLWELHDSQSYNQAPGNKCRREALWTFGHPSMKPKAKKFWDINRWNPHQQLRELRNVIDHADSDDVESLFYKRHPDTERQEAQDSRFYTDSTSRSLPVPRANQGQSAAEVSPEIAEVLAGDGQQPQGDGEDDQPAAPPSWLETVMGPRNTVMDAQVTVVDPQNTVTGPQNTESGHSQESESGIGQSGQSDKENVGQGTVLASPDDSPTQGGIAAGPLQDVTHIHEPGAESEPDLYGRSEDEIEGLGIQNQHSSFSIFEDGPSE</sequence>
<gene>
    <name evidence="2" type="ORF">CLO192961_LOCUS431318</name>
</gene>
<feature type="region of interest" description="Disordered" evidence="1">
    <location>
        <begin position="152"/>
        <end position="175"/>
    </location>
</feature>
<feature type="compositionally biased region" description="Basic and acidic residues" evidence="1">
    <location>
        <begin position="689"/>
        <end position="700"/>
    </location>
</feature>
<keyword evidence="3" id="KW-1185">Reference proteome</keyword>